<dbReference type="GO" id="GO:0010997">
    <property type="term" value="F:anaphase-promoting complex binding"/>
    <property type="evidence" value="ECO:0007669"/>
    <property type="project" value="TreeGrafter"/>
</dbReference>
<feature type="compositionally biased region" description="Basic and acidic residues" evidence="4">
    <location>
        <begin position="340"/>
        <end position="353"/>
    </location>
</feature>
<evidence type="ECO:0000256" key="2">
    <source>
        <dbReference type="ARBA" id="ARBA00022553"/>
    </source>
</evidence>
<name>A0A8X6WSM0_9ARAC</name>
<sequence length="1096" mass="122121">MSSVEFCNMLGSLKTDCSFVSEDAKVNDSEKYDISMNQSNFQEDEIIVNCTADEITGQGTHAKVSKSANNIIRSNFSGVDISDQLNNGMLMDSGEIIKTSESEEPNSCDIFSSTVNDDDNFSAVNGINTDSEEIIKTSGIVTPYNDKDNLTVDVSVNDTTANSEAKTKTREFVGFDNGENNCSVMNTSIDAIVTDSEDKGETYQSTELFNNEDDIIANASVDETSSNFEEMAKMSKPASLDNNKDFSTTDPPFEGIASDSEAASKDNDGNILVKDVSQNGIGASSDEVPNTFDSLEPNASDEPSEINEKETKSKADKSSKYPLHRRRDTTETPLPYYRQPKPDFFEYTKRLSEKLNPNSPALSHSRIGSQSTPNSSSNIELEEFHEPSNQESPQLQVPQSNLVSKRIIFSPRKKSFGSNNLSAYEKTTPDLIILDDYEPSSHTEKSYPSIGSRPKGLKIPSVLHTTKQKSEPSPGAKYLALKEQLMEKIMLKKEASLSRRKEQEELDEENFDPEENFLENEAVESDAGSSDDDSEDEVPENTVDFSEHQDLINISDQRSKDNKADEISEVSERQFNAGGTISRDSQESIRCFSLPSFQPGGGFSNSFNRGGTSASIFNDTTDDSNDMLPDLNGLFQQENVSDSDHKSNKVELLASQGGDDKEVIPLWESLPIAEKQGSQLFDDDISAICSGKFTSANDEIPWTPSSTNEKDQPSNDDITPLFPFNSSSKHGLDQADDSSDEELVRPSKKIRLSKHEKLWDSDDENEDDAAIEEDMELDGDVEDKNKDNVNADEHEELDVDFDEENQSNVDSAEENESDEDVSESLIRKNTSLKTPDLDDEGVDELVQEPSKQLEIKNFFENEAELSGEEGSSDENEDDLDEYVADDLITNEVLTNEEKLRKEIGAIHFKRQQDEDDQVIRQLKNDFLPEGELYSENGSRKRKYVWNNMVADDEYTETKSDSEEEEVENIQPDYLKWQQEKNKADLPEIDNEKIEISKSIGLKVDILGKVSVTRCNTITSTKISLSPMQRRGSFLNSSIGMNSKFIKEFSDSPGAVTRKNFVFSALKQDNTKALPSSPVTEVKNTKPTINNSIFNKI</sequence>
<feature type="compositionally biased region" description="Polar residues" evidence="4">
    <location>
        <begin position="355"/>
        <end position="379"/>
    </location>
</feature>
<feature type="compositionally biased region" description="Polar residues" evidence="4">
    <location>
        <begin position="573"/>
        <end position="582"/>
    </location>
</feature>
<feature type="compositionally biased region" description="Basic and acidic residues" evidence="4">
    <location>
        <begin position="782"/>
        <end position="792"/>
    </location>
</feature>
<feature type="compositionally biased region" description="Acidic residues" evidence="4">
    <location>
        <begin position="504"/>
        <end position="539"/>
    </location>
</feature>
<gene>
    <name evidence="5" type="primary">AVEN_99312_1</name>
    <name evidence="5" type="ORF">TNIN_397411</name>
</gene>
<dbReference type="Proteomes" id="UP000886998">
    <property type="component" value="Unassembled WGS sequence"/>
</dbReference>
<evidence type="ECO:0000256" key="4">
    <source>
        <dbReference type="SAM" id="MobiDB-lite"/>
    </source>
</evidence>
<feature type="compositionally biased region" description="Acidic residues" evidence="4">
    <location>
        <begin position="761"/>
        <end position="781"/>
    </location>
</feature>
<dbReference type="OrthoDB" id="5859781at2759"/>
<keyword evidence="3" id="KW-0539">Nucleus</keyword>
<feature type="compositionally biased region" description="Acidic residues" evidence="4">
    <location>
        <begin position="837"/>
        <end position="846"/>
    </location>
</feature>
<evidence type="ECO:0000313" key="6">
    <source>
        <dbReference type="Proteomes" id="UP000886998"/>
    </source>
</evidence>
<feature type="compositionally biased region" description="Acidic residues" evidence="4">
    <location>
        <begin position="861"/>
        <end position="878"/>
    </location>
</feature>
<feature type="region of interest" description="Disordered" evidence="4">
    <location>
        <begin position="695"/>
        <end position="878"/>
    </location>
</feature>
<feature type="compositionally biased region" description="Polar residues" evidence="4">
    <location>
        <begin position="695"/>
        <end position="707"/>
    </location>
</feature>
<organism evidence="5 6">
    <name type="scientific">Trichonephila inaurata madagascariensis</name>
    <dbReference type="NCBI Taxonomy" id="2747483"/>
    <lineage>
        <taxon>Eukaryota</taxon>
        <taxon>Metazoa</taxon>
        <taxon>Ecdysozoa</taxon>
        <taxon>Arthropoda</taxon>
        <taxon>Chelicerata</taxon>
        <taxon>Arachnida</taxon>
        <taxon>Araneae</taxon>
        <taxon>Araneomorphae</taxon>
        <taxon>Entelegynae</taxon>
        <taxon>Araneoidea</taxon>
        <taxon>Nephilidae</taxon>
        <taxon>Trichonephila</taxon>
        <taxon>Trichonephila inaurata</taxon>
    </lineage>
</organism>
<feature type="compositionally biased region" description="Acidic residues" evidence="4">
    <location>
        <begin position="793"/>
        <end position="822"/>
    </location>
</feature>
<evidence type="ECO:0000313" key="5">
    <source>
        <dbReference type="EMBL" id="GFY39822.1"/>
    </source>
</evidence>
<dbReference type="PANTHER" id="PTHR14396:SF10">
    <property type="entry name" value="CLASPIN"/>
    <property type="match status" value="1"/>
</dbReference>
<proteinExistence type="predicted"/>
<dbReference type="EMBL" id="BMAV01001544">
    <property type="protein sequence ID" value="GFY39822.1"/>
    <property type="molecule type" value="Genomic_DNA"/>
</dbReference>
<dbReference type="GO" id="GO:0033314">
    <property type="term" value="P:mitotic DNA replication checkpoint signaling"/>
    <property type="evidence" value="ECO:0007669"/>
    <property type="project" value="TreeGrafter"/>
</dbReference>
<dbReference type="GO" id="GO:0005634">
    <property type="term" value="C:nucleus"/>
    <property type="evidence" value="ECO:0007669"/>
    <property type="project" value="UniProtKB-SubCell"/>
</dbReference>
<comment type="caution">
    <text evidence="5">The sequence shown here is derived from an EMBL/GenBank/DDBJ whole genome shotgun (WGS) entry which is preliminary data.</text>
</comment>
<comment type="subcellular location">
    <subcellularLocation>
        <location evidence="1">Nucleus</location>
    </subcellularLocation>
</comment>
<evidence type="ECO:0000256" key="3">
    <source>
        <dbReference type="ARBA" id="ARBA00023242"/>
    </source>
</evidence>
<feature type="compositionally biased region" description="Basic and acidic residues" evidence="4">
    <location>
        <begin position="306"/>
        <end position="319"/>
    </location>
</feature>
<reference evidence="5" key="1">
    <citation type="submission" date="2020-08" db="EMBL/GenBank/DDBJ databases">
        <title>Multicomponent nature underlies the extraordinary mechanical properties of spider dragline silk.</title>
        <authorList>
            <person name="Kono N."/>
            <person name="Nakamura H."/>
            <person name="Mori M."/>
            <person name="Yoshida Y."/>
            <person name="Ohtoshi R."/>
            <person name="Malay A.D."/>
            <person name="Moran D.A.P."/>
            <person name="Tomita M."/>
            <person name="Numata K."/>
            <person name="Arakawa K."/>
        </authorList>
    </citation>
    <scope>NUCLEOTIDE SEQUENCE</scope>
</reference>
<evidence type="ECO:0008006" key="7">
    <source>
        <dbReference type="Google" id="ProtNLM"/>
    </source>
</evidence>
<keyword evidence="6" id="KW-1185">Reference proteome</keyword>
<protein>
    <recommendedName>
        <fullName evidence="7">Claspin</fullName>
    </recommendedName>
</protein>
<feature type="compositionally biased region" description="Polar residues" evidence="4">
    <location>
        <begin position="276"/>
        <end position="293"/>
    </location>
</feature>
<accession>A0A8X6WSM0</accession>
<feature type="compositionally biased region" description="Basic and acidic residues" evidence="4">
    <location>
        <begin position="557"/>
        <end position="572"/>
    </location>
</feature>
<feature type="region of interest" description="Disordered" evidence="4">
    <location>
        <begin position="496"/>
        <end position="582"/>
    </location>
</feature>
<evidence type="ECO:0000256" key="1">
    <source>
        <dbReference type="ARBA" id="ARBA00004123"/>
    </source>
</evidence>
<keyword evidence="2" id="KW-0597">Phosphoprotein</keyword>
<dbReference type="InterPro" id="IPR024146">
    <property type="entry name" value="Claspin"/>
</dbReference>
<dbReference type="PANTHER" id="PTHR14396">
    <property type="entry name" value="CLASPIN"/>
    <property type="match status" value="1"/>
</dbReference>
<feature type="compositionally biased region" description="Polar residues" evidence="4">
    <location>
        <begin position="389"/>
        <end position="399"/>
    </location>
</feature>
<dbReference type="GO" id="GO:0007095">
    <property type="term" value="P:mitotic G2 DNA damage checkpoint signaling"/>
    <property type="evidence" value="ECO:0007669"/>
    <property type="project" value="TreeGrafter"/>
</dbReference>
<dbReference type="AlphaFoldDB" id="A0A8X6WSM0"/>
<feature type="region of interest" description="Disordered" evidence="4">
    <location>
        <begin position="229"/>
        <end position="399"/>
    </location>
</feature>